<dbReference type="OrthoDB" id="9786661at2"/>
<dbReference type="Pfam" id="PF00933">
    <property type="entry name" value="Glyco_hydro_3"/>
    <property type="match status" value="1"/>
</dbReference>
<evidence type="ECO:0000313" key="8">
    <source>
        <dbReference type="Proteomes" id="UP000231658"/>
    </source>
</evidence>
<keyword evidence="4 7" id="KW-0378">Hydrolase</keyword>
<dbReference type="STRING" id="1867952.MTBPR1_10178"/>
<evidence type="ECO:0000313" key="7">
    <source>
        <dbReference type="EMBL" id="SCA54931.1"/>
    </source>
</evidence>
<dbReference type="InterPro" id="IPR017853">
    <property type="entry name" value="GH"/>
</dbReference>
<dbReference type="InterPro" id="IPR001764">
    <property type="entry name" value="Glyco_hydro_3_N"/>
</dbReference>
<dbReference type="InterPro" id="IPR036962">
    <property type="entry name" value="Glyco_hydro_3_N_sf"/>
</dbReference>
<proteinExistence type="inferred from homology"/>
<protein>
    <recommendedName>
        <fullName evidence="3">beta-N-acetylhexosaminidase</fullName>
        <ecNumber evidence="3">3.2.1.52</ecNumber>
    </recommendedName>
</protein>
<evidence type="ECO:0000256" key="4">
    <source>
        <dbReference type="ARBA" id="ARBA00022801"/>
    </source>
</evidence>
<dbReference type="Gene3D" id="3.20.20.300">
    <property type="entry name" value="Glycoside hydrolase, family 3, N-terminal domain"/>
    <property type="match status" value="1"/>
</dbReference>
<dbReference type="PANTHER" id="PTHR30480">
    <property type="entry name" value="BETA-HEXOSAMINIDASE-RELATED"/>
    <property type="match status" value="1"/>
</dbReference>
<keyword evidence="5 7" id="KW-0326">Glycosidase</keyword>
<organism evidence="7 8">
    <name type="scientific">Candidatus Terasakiella magnetica</name>
    <dbReference type="NCBI Taxonomy" id="1867952"/>
    <lineage>
        <taxon>Bacteria</taxon>
        <taxon>Pseudomonadati</taxon>
        <taxon>Pseudomonadota</taxon>
        <taxon>Alphaproteobacteria</taxon>
        <taxon>Rhodospirillales</taxon>
        <taxon>Terasakiellaceae</taxon>
        <taxon>Terasakiella</taxon>
    </lineage>
</organism>
<evidence type="ECO:0000256" key="2">
    <source>
        <dbReference type="ARBA" id="ARBA00005336"/>
    </source>
</evidence>
<dbReference type="EC" id="3.2.1.52" evidence="3"/>
<dbReference type="SUPFAM" id="SSF51445">
    <property type="entry name" value="(Trans)glycosidases"/>
    <property type="match status" value="1"/>
</dbReference>
<keyword evidence="8" id="KW-1185">Reference proteome</keyword>
<dbReference type="EMBL" id="FLYE01000001">
    <property type="protein sequence ID" value="SCA54931.1"/>
    <property type="molecule type" value="Genomic_DNA"/>
</dbReference>
<sequence>MSAYDNSNPKAAIFGCEGLELSDWEREFFTDLNPLGFILFARNIEDPYQVRALCDDLRTCVSHPDVPILIDQEGGRVARLRPPHWREAPTAAKIGELAVFNLEMGLEAAHLNARLFASELTELGINVDCAPVLDIPVEGADPIISDRAYAPHPELAAVMGRSACRGFMAGGVLPVIKHIPGHGRALVDSHKELPVVDESFDILDSVDFRPFVELNDMPWAMTAHIVYSDIDPHAPATMSPRLIEDIVRHHIGYNGVLISDDLSMHALEGSFTARAESALDAGCDLVLHCNGEKEEMLKVAEGLRPISDQTDDRLEEGWKMCREGFEEIDFDQAENRFNTLMELVS</sequence>
<dbReference type="RefSeq" id="WP_069185662.1">
    <property type="nucleotide sequence ID" value="NZ_FLYE01000001.1"/>
</dbReference>
<evidence type="ECO:0000256" key="5">
    <source>
        <dbReference type="ARBA" id="ARBA00023295"/>
    </source>
</evidence>
<accession>A0A1C3RCD5</accession>
<dbReference type="GO" id="GO:0009254">
    <property type="term" value="P:peptidoglycan turnover"/>
    <property type="evidence" value="ECO:0007669"/>
    <property type="project" value="TreeGrafter"/>
</dbReference>
<evidence type="ECO:0000259" key="6">
    <source>
        <dbReference type="Pfam" id="PF00933"/>
    </source>
</evidence>
<comment type="catalytic activity">
    <reaction evidence="1">
        <text>Hydrolysis of terminal non-reducing N-acetyl-D-hexosamine residues in N-acetyl-beta-D-hexosaminides.</text>
        <dbReference type="EC" id="3.2.1.52"/>
    </reaction>
</comment>
<dbReference type="InterPro" id="IPR050226">
    <property type="entry name" value="NagZ_Beta-hexosaminidase"/>
</dbReference>
<dbReference type="GO" id="GO:0005975">
    <property type="term" value="P:carbohydrate metabolic process"/>
    <property type="evidence" value="ECO:0007669"/>
    <property type="project" value="InterPro"/>
</dbReference>
<dbReference type="AlphaFoldDB" id="A0A1C3RCD5"/>
<evidence type="ECO:0000256" key="1">
    <source>
        <dbReference type="ARBA" id="ARBA00001231"/>
    </source>
</evidence>
<evidence type="ECO:0000256" key="3">
    <source>
        <dbReference type="ARBA" id="ARBA00012663"/>
    </source>
</evidence>
<name>A0A1C3RCD5_9PROT</name>
<dbReference type="PANTHER" id="PTHR30480:SF13">
    <property type="entry name" value="BETA-HEXOSAMINIDASE"/>
    <property type="match status" value="1"/>
</dbReference>
<feature type="domain" description="Glycoside hydrolase family 3 N-terminal" evidence="6">
    <location>
        <begin position="25"/>
        <end position="302"/>
    </location>
</feature>
<dbReference type="NCBIfam" id="NF003740">
    <property type="entry name" value="PRK05337.1"/>
    <property type="match status" value="1"/>
</dbReference>
<dbReference type="GO" id="GO:0004563">
    <property type="term" value="F:beta-N-acetylhexosaminidase activity"/>
    <property type="evidence" value="ECO:0007669"/>
    <property type="project" value="UniProtKB-EC"/>
</dbReference>
<gene>
    <name evidence="7" type="primary">nagZ</name>
    <name evidence="7" type="ORF">MTBPR1_10178</name>
</gene>
<comment type="similarity">
    <text evidence="2">Belongs to the glycosyl hydrolase 3 family.</text>
</comment>
<dbReference type="Proteomes" id="UP000231658">
    <property type="component" value="Unassembled WGS sequence"/>
</dbReference>
<reference evidence="7 8" key="1">
    <citation type="submission" date="2016-07" db="EMBL/GenBank/DDBJ databases">
        <authorList>
            <person name="Lefevre C.T."/>
        </authorList>
    </citation>
    <scope>NUCLEOTIDE SEQUENCE [LARGE SCALE GENOMIC DNA]</scope>
    <source>
        <strain evidence="7">PR1</strain>
    </source>
</reference>